<keyword evidence="3 6" id="KW-0479">Metal-binding</keyword>
<dbReference type="GO" id="GO:0034079">
    <property type="term" value="P:butanediol biosynthetic process"/>
    <property type="evidence" value="ECO:0007669"/>
    <property type="project" value="TreeGrafter"/>
</dbReference>
<dbReference type="GO" id="GO:0000721">
    <property type="term" value="F:(R,R)-butanediol dehydrogenase activity"/>
    <property type="evidence" value="ECO:0007669"/>
    <property type="project" value="TreeGrafter"/>
</dbReference>
<dbReference type="InterPro" id="IPR036291">
    <property type="entry name" value="NAD(P)-bd_dom_sf"/>
</dbReference>
<dbReference type="Gene3D" id="3.40.50.720">
    <property type="entry name" value="NAD(P)-binding Rossmann-like Domain"/>
    <property type="match status" value="1"/>
</dbReference>
<dbReference type="Pfam" id="PF08240">
    <property type="entry name" value="ADH_N"/>
    <property type="match status" value="1"/>
</dbReference>
<evidence type="ECO:0000313" key="8">
    <source>
        <dbReference type="EMBL" id="PIL28855.1"/>
    </source>
</evidence>
<dbReference type="GO" id="GO:0008270">
    <property type="term" value="F:zinc ion binding"/>
    <property type="evidence" value="ECO:0007669"/>
    <property type="project" value="InterPro"/>
</dbReference>
<name>A0A2G8S534_9APHY</name>
<dbReference type="SUPFAM" id="SSF50129">
    <property type="entry name" value="GroES-like"/>
    <property type="match status" value="1"/>
</dbReference>
<evidence type="ECO:0000313" key="9">
    <source>
        <dbReference type="Proteomes" id="UP000230002"/>
    </source>
</evidence>
<comment type="similarity">
    <text evidence="2 6">Belongs to the zinc-containing alcohol dehydrogenase family.</text>
</comment>
<dbReference type="Pfam" id="PF00107">
    <property type="entry name" value="ADH_zinc_N"/>
    <property type="match status" value="1"/>
</dbReference>
<evidence type="ECO:0000256" key="1">
    <source>
        <dbReference type="ARBA" id="ARBA00001947"/>
    </source>
</evidence>
<evidence type="ECO:0000256" key="3">
    <source>
        <dbReference type="ARBA" id="ARBA00022723"/>
    </source>
</evidence>
<keyword evidence="4 6" id="KW-0862">Zinc</keyword>
<dbReference type="SMART" id="SM00829">
    <property type="entry name" value="PKS_ER"/>
    <property type="match status" value="1"/>
</dbReference>
<dbReference type="PROSITE" id="PS00059">
    <property type="entry name" value="ADH_ZINC"/>
    <property type="match status" value="1"/>
</dbReference>
<dbReference type="AlphaFoldDB" id="A0A2G8S534"/>
<evidence type="ECO:0000256" key="5">
    <source>
        <dbReference type="ARBA" id="ARBA00023002"/>
    </source>
</evidence>
<keyword evidence="9" id="KW-1185">Reference proteome</keyword>
<dbReference type="PANTHER" id="PTHR43161:SF23">
    <property type="entry name" value="(R,R)-BUTANEDIOL DEHYDROGENASE-RELATED"/>
    <property type="match status" value="1"/>
</dbReference>
<proteinExistence type="inferred from homology"/>
<dbReference type="PANTHER" id="PTHR43161">
    <property type="entry name" value="SORBITOL DEHYDROGENASE"/>
    <property type="match status" value="1"/>
</dbReference>
<dbReference type="OrthoDB" id="3941538at2759"/>
<organism evidence="8 9">
    <name type="scientific">Ganoderma sinense ZZ0214-1</name>
    <dbReference type="NCBI Taxonomy" id="1077348"/>
    <lineage>
        <taxon>Eukaryota</taxon>
        <taxon>Fungi</taxon>
        <taxon>Dikarya</taxon>
        <taxon>Basidiomycota</taxon>
        <taxon>Agaricomycotina</taxon>
        <taxon>Agaricomycetes</taxon>
        <taxon>Polyporales</taxon>
        <taxon>Polyporaceae</taxon>
        <taxon>Ganoderma</taxon>
    </lineage>
</organism>
<dbReference type="InterPro" id="IPR011032">
    <property type="entry name" value="GroES-like_sf"/>
</dbReference>
<dbReference type="InterPro" id="IPR013154">
    <property type="entry name" value="ADH-like_N"/>
</dbReference>
<evidence type="ECO:0000256" key="6">
    <source>
        <dbReference type="RuleBase" id="RU361277"/>
    </source>
</evidence>
<feature type="domain" description="Enoyl reductase (ER)" evidence="7">
    <location>
        <begin position="8"/>
        <end position="348"/>
    </location>
</feature>
<dbReference type="SUPFAM" id="SSF51735">
    <property type="entry name" value="NAD(P)-binding Rossmann-fold domains"/>
    <property type="match status" value="1"/>
</dbReference>
<dbReference type="Proteomes" id="UP000230002">
    <property type="component" value="Unassembled WGS sequence"/>
</dbReference>
<dbReference type="STRING" id="1077348.A0A2G8S534"/>
<reference evidence="8 9" key="1">
    <citation type="journal article" date="2015" name="Sci. Rep.">
        <title>Chromosome-level genome map provides insights into diverse defense mechanisms in the medicinal fungus Ganoderma sinense.</title>
        <authorList>
            <person name="Zhu Y."/>
            <person name="Xu J."/>
            <person name="Sun C."/>
            <person name="Zhou S."/>
            <person name="Xu H."/>
            <person name="Nelson D.R."/>
            <person name="Qian J."/>
            <person name="Song J."/>
            <person name="Luo H."/>
            <person name="Xiang L."/>
            <person name="Li Y."/>
            <person name="Xu Z."/>
            <person name="Ji A."/>
            <person name="Wang L."/>
            <person name="Lu S."/>
            <person name="Hayward A."/>
            <person name="Sun W."/>
            <person name="Li X."/>
            <person name="Schwartz D.C."/>
            <person name="Wang Y."/>
            <person name="Chen S."/>
        </authorList>
    </citation>
    <scope>NUCLEOTIDE SEQUENCE [LARGE SCALE GENOMIC DNA]</scope>
    <source>
        <strain evidence="8 9">ZZ0214-1</strain>
    </source>
</reference>
<dbReference type="InterPro" id="IPR002328">
    <property type="entry name" value="ADH_Zn_CS"/>
</dbReference>
<sequence length="389" mass="41560">MRAIQYYGPGDVRLEEIPEPVVGPGQVKIKVAWCGICGSDLHLYHGALQGATPTATEPHPVTGETLPVGMGHEFSGTIVELGPNVDTARLSVGHNVTIEPAITCMQPSCPACSTHGTRNLCPRSAYIGISGRAGGLSEYVVVDQMLAHVLPAGTSLEVGAMMEPLAVGWHAVRKANFKTGNTALILGAGPVAILLLEVLKVFHPGWVGVSGRSKKRCELAEQHGASAVFNVRTAGVDVVAETLKATGQLGVDVVFDCGGNQTTMDTATAAVRRGGTIMNLAVWSTKPVVDMTTLFFKEVTFANSMAYADDHPEMLEALGQGRFGDLSSLITRRIPLEDFVEKGIKALIHEKDQHVERDYMSHQLSTWRTALAHVDAILRAREHGIPAYA</sequence>
<gene>
    <name evidence="8" type="ORF">GSI_08901</name>
</gene>
<dbReference type="CDD" id="cd08233">
    <property type="entry name" value="butanediol_DH_like"/>
    <property type="match status" value="1"/>
</dbReference>
<dbReference type="GO" id="GO:0005737">
    <property type="term" value="C:cytoplasm"/>
    <property type="evidence" value="ECO:0007669"/>
    <property type="project" value="TreeGrafter"/>
</dbReference>
<evidence type="ECO:0000259" key="7">
    <source>
        <dbReference type="SMART" id="SM00829"/>
    </source>
</evidence>
<dbReference type="InterPro" id="IPR013149">
    <property type="entry name" value="ADH-like_C"/>
</dbReference>
<dbReference type="InterPro" id="IPR020843">
    <property type="entry name" value="ER"/>
</dbReference>
<evidence type="ECO:0000256" key="4">
    <source>
        <dbReference type="ARBA" id="ARBA00022833"/>
    </source>
</evidence>
<protein>
    <recommendedName>
        <fullName evidence="7">Enoyl reductase (ER) domain-containing protein</fullName>
    </recommendedName>
</protein>
<dbReference type="EMBL" id="AYKW01000023">
    <property type="protein sequence ID" value="PIL28855.1"/>
    <property type="molecule type" value="Genomic_DNA"/>
</dbReference>
<comment type="caution">
    <text evidence="8">The sequence shown here is derived from an EMBL/GenBank/DDBJ whole genome shotgun (WGS) entry which is preliminary data.</text>
</comment>
<comment type="cofactor">
    <cofactor evidence="1 6">
        <name>Zn(2+)</name>
        <dbReference type="ChEBI" id="CHEBI:29105"/>
    </cofactor>
</comment>
<evidence type="ECO:0000256" key="2">
    <source>
        <dbReference type="ARBA" id="ARBA00008072"/>
    </source>
</evidence>
<keyword evidence="5" id="KW-0560">Oxidoreductase</keyword>
<dbReference type="Gene3D" id="3.90.180.10">
    <property type="entry name" value="Medium-chain alcohol dehydrogenases, catalytic domain"/>
    <property type="match status" value="1"/>
</dbReference>
<accession>A0A2G8S534</accession>